<keyword evidence="2" id="KW-1185">Reference proteome</keyword>
<dbReference type="WBParaSite" id="PSU_v2.g9733.t1">
    <property type="protein sequence ID" value="PSU_v2.g9733.t1"/>
    <property type="gene ID" value="PSU_v2.g9733"/>
</dbReference>
<protein>
    <submittedName>
        <fullName evidence="3">Uncharacterized protein</fullName>
    </submittedName>
</protein>
<organism evidence="2 3">
    <name type="scientific">Panagrolaimus superbus</name>
    <dbReference type="NCBI Taxonomy" id="310955"/>
    <lineage>
        <taxon>Eukaryota</taxon>
        <taxon>Metazoa</taxon>
        <taxon>Ecdysozoa</taxon>
        <taxon>Nematoda</taxon>
        <taxon>Chromadorea</taxon>
        <taxon>Rhabditida</taxon>
        <taxon>Tylenchina</taxon>
        <taxon>Panagrolaimomorpha</taxon>
        <taxon>Panagrolaimoidea</taxon>
        <taxon>Panagrolaimidae</taxon>
        <taxon>Panagrolaimus</taxon>
    </lineage>
</organism>
<evidence type="ECO:0000313" key="3">
    <source>
        <dbReference type="WBParaSite" id="PSU_v2.g9733.t1"/>
    </source>
</evidence>
<evidence type="ECO:0000313" key="2">
    <source>
        <dbReference type="Proteomes" id="UP000887577"/>
    </source>
</evidence>
<feature type="chain" id="PRO_5037019185" evidence="1">
    <location>
        <begin position="25"/>
        <end position="143"/>
    </location>
</feature>
<dbReference type="Proteomes" id="UP000887577">
    <property type="component" value="Unplaced"/>
</dbReference>
<proteinExistence type="predicted"/>
<name>A0A914ZDI1_9BILA</name>
<dbReference type="AlphaFoldDB" id="A0A914ZDI1"/>
<accession>A0A914ZDI1</accession>
<sequence length="143" mass="16607">MKFSMYYILLLSVIFVAAIEFSEALKPKDKYILQQLMSFEGLTKRRSARELLGKRSAFRGRELWGKRSAPPMEPEADYSIQGLQNENESQQWLAAPKKRDGRELLGKRYSPTFEDMDDKGIAYLISILNNKRERRARSNELLG</sequence>
<reference evidence="3" key="1">
    <citation type="submission" date="2022-11" db="UniProtKB">
        <authorList>
            <consortium name="WormBaseParasite"/>
        </authorList>
    </citation>
    <scope>IDENTIFICATION</scope>
</reference>
<evidence type="ECO:0000256" key="1">
    <source>
        <dbReference type="SAM" id="SignalP"/>
    </source>
</evidence>
<keyword evidence="1" id="KW-0732">Signal</keyword>
<feature type="signal peptide" evidence="1">
    <location>
        <begin position="1"/>
        <end position="24"/>
    </location>
</feature>